<organism evidence="2 3">
    <name type="scientific">Gimesia maris</name>
    <dbReference type="NCBI Taxonomy" id="122"/>
    <lineage>
        <taxon>Bacteria</taxon>
        <taxon>Pseudomonadati</taxon>
        <taxon>Planctomycetota</taxon>
        <taxon>Planctomycetia</taxon>
        <taxon>Planctomycetales</taxon>
        <taxon>Planctomycetaceae</taxon>
        <taxon>Gimesia</taxon>
    </lineage>
</organism>
<accession>A0A3D3RGN1</accession>
<comment type="caution">
    <text evidence="2">The sequence shown here is derived from an EMBL/GenBank/DDBJ whole genome shotgun (WGS) entry which is preliminary data.</text>
</comment>
<dbReference type="Pfam" id="PF07583">
    <property type="entry name" value="PSCyt2"/>
    <property type="match status" value="1"/>
</dbReference>
<feature type="non-terminal residue" evidence="2">
    <location>
        <position position="101"/>
    </location>
</feature>
<dbReference type="AlphaFoldDB" id="A0A3D3RGN1"/>
<dbReference type="PANTHER" id="PTHR35889:SF3">
    <property type="entry name" value="F-BOX DOMAIN-CONTAINING PROTEIN"/>
    <property type="match status" value="1"/>
</dbReference>
<reference evidence="2 3" key="1">
    <citation type="journal article" date="2018" name="Nat. Biotechnol.">
        <title>A standardized bacterial taxonomy based on genome phylogeny substantially revises the tree of life.</title>
        <authorList>
            <person name="Parks D.H."/>
            <person name="Chuvochina M."/>
            <person name="Waite D.W."/>
            <person name="Rinke C."/>
            <person name="Skarshewski A."/>
            <person name="Chaumeil P.A."/>
            <person name="Hugenholtz P."/>
        </authorList>
    </citation>
    <scope>NUCLEOTIDE SEQUENCE [LARGE SCALE GENOMIC DNA]</scope>
    <source>
        <strain evidence="2">UBA9375</strain>
    </source>
</reference>
<name>A0A3D3RGN1_9PLAN</name>
<dbReference type="Proteomes" id="UP000263642">
    <property type="component" value="Unassembled WGS sequence"/>
</dbReference>
<evidence type="ECO:0000313" key="2">
    <source>
        <dbReference type="EMBL" id="HCO26770.1"/>
    </source>
</evidence>
<sequence>SFIPPQRPELPAVKETNWPQTAIDRFVLARLEREQLPPSPRADKATLCRRLSLDLTGLPPTLDELETFLNDHTPQAYEKLVDRLLSSPRYGEHRARYWLDA</sequence>
<gene>
    <name evidence="2" type="ORF">DIT97_28555</name>
</gene>
<dbReference type="EMBL" id="DQAY01000176">
    <property type="protein sequence ID" value="HCO26770.1"/>
    <property type="molecule type" value="Genomic_DNA"/>
</dbReference>
<evidence type="ECO:0000259" key="1">
    <source>
        <dbReference type="Pfam" id="PF07583"/>
    </source>
</evidence>
<dbReference type="InterPro" id="IPR011444">
    <property type="entry name" value="DUF1549"/>
</dbReference>
<feature type="non-terminal residue" evidence="2">
    <location>
        <position position="1"/>
    </location>
</feature>
<feature type="domain" description="DUF1549" evidence="1">
    <location>
        <begin position="23"/>
        <end position="101"/>
    </location>
</feature>
<evidence type="ECO:0000313" key="3">
    <source>
        <dbReference type="Proteomes" id="UP000263642"/>
    </source>
</evidence>
<dbReference type="PANTHER" id="PTHR35889">
    <property type="entry name" value="CYCLOINULO-OLIGOSACCHARIDE FRUCTANOTRANSFERASE-RELATED"/>
    <property type="match status" value="1"/>
</dbReference>
<protein>
    <recommendedName>
        <fullName evidence="1">DUF1549 domain-containing protein</fullName>
    </recommendedName>
</protein>
<proteinExistence type="predicted"/>